<dbReference type="Proteomes" id="UP000011650">
    <property type="component" value="Unassembled WGS sequence"/>
</dbReference>
<evidence type="ECO:0000313" key="4">
    <source>
        <dbReference type="Proteomes" id="UP000011650"/>
    </source>
</evidence>
<dbReference type="EMBL" id="AOJG01000028">
    <property type="protein sequence ID" value="EMA59704.1"/>
    <property type="molecule type" value="Genomic_DNA"/>
</dbReference>
<protein>
    <submittedName>
        <fullName evidence="3">Uncharacterized protein</fullName>
    </submittedName>
</protein>
<dbReference type="RefSeq" id="WP_008006285.1">
    <property type="nucleotide sequence ID" value="NZ_AOJG01000028.1"/>
</dbReference>
<dbReference type="AlphaFoldDB" id="M0NR62"/>
<name>M0NR62_9EURY</name>
<accession>M0NR62</accession>
<comment type="caution">
    <text evidence="3">The sequence shown here is derived from an EMBL/GenBank/DDBJ whole genome shotgun (WGS) entry which is preliminary data.</text>
</comment>
<organism evidence="3 4">
    <name type="scientific">Halorubrum lipolyticum DSM 21995</name>
    <dbReference type="NCBI Taxonomy" id="1227482"/>
    <lineage>
        <taxon>Archaea</taxon>
        <taxon>Methanobacteriati</taxon>
        <taxon>Methanobacteriota</taxon>
        <taxon>Stenosarchaea group</taxon>
        <taxon>Halobacteria</taxon>
        <taxon>Halobacteriales</taxon>
        <taxon>Haloferacaceae</taxon>
        <taxon>Halorubrum</taxon>
    </lineage>
</organism>
<keyword evidence="4" id="KW-1185">Reference proteome</keyword>
<evidence type="ECO:0000313" key="3">
    <source>
        <dbReference type="EMBL" id="EMA59704.1"/>
    </source>
</evidence>
<feature type="transmembrane region" description="Helical" evidence="2">
    <location>
        <begin position="35"/>
        <end position="53"/>
    </location>
</feature>
<feature type="transmembrane region" description="Helical" evidence="2">
    <location>
        <begin position="60"/>
        <end position="82"/>
    </location>
</feature>
<sequence length="89" mass="9029">MSTDTDDNSPERPRDQSGSAGSSLASILGPLRGSYALQTAAVGAVVTVIAFIVNTGIWPAILGVWGIALALVGVTIHVVVTISQRGNLG</sequence>
<keyword evidence="2" id="KW-1133">Transmembrane helix</keyword>
<evidence type="ECO:0000256" key="2">
    <source>
        <dbReference type="SAM" id="Phobius"/>
    </source>
</evidence>
<gene>
    <name evidence="3" type="ORF">C469_10291</name>
</gene>
<feature type="region of interest" description="Disordered" evidence="1">
    <location>
        <begin position="1"/>
        <end position="23"/>
    </location>
</feature>
<reference evidence="3 4" key="1">
    <citation type="journal article" date="2014" name="PLoS Genet.">
        <title>Phylogenetically driven sequencing of extremely halophilic archaea reveals strategies for static and dynamic osmo-response.</title>
        <authorList>
            <person name="Becker E.A."/>
            <person name="Seitzer P.M."/>
            <person name="Tritt A."/>
            <person name="Larsen D."/>
            <person name="Krusor M."/>
            <person name="Yao A.I."/>
            <person name="Wu D."/>
            <person name="Madern D."/>
            <person name="Eisen J.A."/>
            <person name="Darling A.E."/>
            <person name="Facciotti M.T."/>
        </authorList>
    </citation>
    <scope>NUCLEOTIDE SEQUENCE [LARGE SCALE GENOMIC DNA]</scope>
    <source>
        <strain evidence="3 4">DSM 21995</strain>
    </source>
</reference>
<proteinExistence type="predicted"/>
<evidence type="ECO:0000256" key="1">
    <source>
        <dbReference type="SAM" id="MobiDB-lite"/>
    </source>
</evidence>
<dbReference type="PATRIC" id="fig|1227482.3.peg.2075"/>
<keyword evidence="2" id="KW-0812">Transmembrane</keyword>
<keyword evidence="2" id="KW-0472">Membrane</keyword>